<dbReference type="eggNOG" id="COG0175">
    <property type="taxonomic scope" value="Bacteria"/>
</dbReference>
<reference evidence="17" key="1">
    <citation type="submission" date="2011-12" db="EMBL/GenBank/DDBJ databases">
        <title>Complete sequence of Clostridium clariflavum DSM 19732.</title>
        <authorList>
            <consortium name="US DOE Joint Genome Institute"/>
            <person name="Lucas S."/>
            <person name="Han J."/>
            <person name="Lapidus A."/>
            <person name="Cheng J.-F."/>
            <person name="Goodwin L."/>
            <person name="Pitluck S."/>
            <person name="Peters L."/>
            <person name="Teshima H."/>
            <person name="Detter J.C."/>
            <person name="Han C."/>
            <person name="Tapia R."/>
            <person name="Land M."/>
            <person name="Hauser L."/>
            <person name="Kyrpides N."/>
            <person name="Ivanova N."/>
            <person name="Pagani I."/>
            <person name="Kitzmiller T."/>
            <person name="Lynd L."/>
            <person name="Izquierdo J."/>
            <person name="Woyke T."/>
        </authorList>
    </citation>
    <scope>NUCLEOTIDE SEQUENCE [LARGE SCALE GENOMIC DNA]</scope>
    <source>
        <strain evidence="17">DSM 19732 / NBRC 101661 / EBR45</strain>
    </source>
</reference>
<dbReference type="AlphaFoldDB" id="G8LXY5"/>
<dbReference type="EMBL" id="CP003065">
    <property type="protein sequence ID" value="AEV69917.1"/>
    <property type="molecule type" value="Genomic_DNA"/>
</dbReference>
<evidence type="ECO:0000256" key="7">
    <source>
        <dbReference type="ARBA" id="ARBA00024298"/>
    </source>
</evidence>
<comment type="cofactor">
    <cofactor evidence="14">
        <name>[4Fe-4S] cluster</name>
        <dbReference type="ChEBI" id="CHEBI:49883"/>
    </cofactor>
    <text evidence="14">Binds 1 [4Fe-4S] cluster per subunit.</text>
</comment>
<keyword evidence="5 14" id="KW-0408">Iron</keyword>
<dbReference type="RefSeq" id="WP_014256447.1">
    <property type="nucleotide sequence ID" value="NC_016627.1"/>
</dbReference>
<dbReference type="Pfam" id="PF01507">
    <property type="entry name" value="PAPS_reduct"/>
    <property type="match status" value="1"/>
</dbReference>
<dbReference type="Proteomes" id="UP000005435">
    <property type="component" value="Chromosome"/>
</dbReference>
<evidence type="ECO:0000256" key="5">
    <source>
        <dbReference type="ARBA" id="ARBA00023004"/>
    </source>
</evidence>
<dbReference type="GO" id="GO:0046872">
    <property type="term" value="F:metal ion binding"/>
    <property type="evidence" value="ECO:0007669"/>
    <property type="project" value="UniProtKB-KW"/>
</dbReference>
<evidence type="ECO:0000256" key="14">
    <source>
        <dbReference type="HAMAP-Rule" id="MF_00063"/>
    </source>
</evidence>
<dbReference type="InterPro" id="IPR011798">
    <property type="entry name" value="APS_reductase"/>
</dbReference>
<dbReference type="PANTHER" id="PTHR46482:SF9">
    <property type="entry name" value="5'-ADENYLYLSULFATE REDUCTASE 1, CHLOROPLASTIC"/>
    <property type="match status" value="1"/>
</dbReference>
<dbReference type="GO" id="GO:0004604">
    <property type="term" value="F:phosphoadenylyl-sulfate reductase (thioredoxin) activity"/>
    <property type="evidence" value="ECO:0007669"/>
    <property type="project" value="UniProtKB-UniRule"/>
</dbReference>
<comment type="subcellular location">
    <subcellularLocation>
        <location evidence="14">Cytoplasm</location>
    </subcellularLocation>
</comment>
<feature type="binding site" evidence="14">
    <location>
        <position position="205"/>
    </location>
    <ligand>
        <name>[4Fe-4S] cluster</name>
        <dbReference type="ChEBI" id="CHEBI:49883"/>
    </ligand>
</feature>
<dbReference type="GO" id="GO:0051539">
    <property type="term" value="F:4 iron, 4 sulfur cluster binding"/>
    <property type="evidence" value="ECO:0007669"/>
    <property type="project" value="UniProtKB-UniRule"/>
</dbReference>
<evidence type="ECO:0000256" key="8">
    <source>
        <dbReference type="ARBA" id="ARBA00024327"/>
    </source>
</evidence>
<evidence type="ECO:0000256" key="3">
    <source>
        <dbReference type="ARBA" id="ARBA00022723"/>
    </source>
</evidence>
<dbReference type="GO" id="GO:0005737">
    <property type="term" value="C:cytoplasm"/>
    <property type="evidence" value="ECO:0007669"/>
    <property type="project" value="UniProtKB-SubCell"/>
</dbReference>
<evidence type="ECO:0000313" key="17">
    <source>
        <dbReference type="Proteomes" id="UP000005435"/>
    </source>
</evidence>
<dbReference type="GO" id="GO:0043866">
    <property type="term" value="F:adenylyl-sulfate reductase (thioredoxin) activity"/>
    <property type="evidence" value="ECO:0007669"/>
    <property type="project" value="UniProtKB-EC"/>
</dbReference>
<evidence type="ECO:0000259" key="15">
    <source>
        <dbReference type="Pfam" id="PF01507"/>
    </source>
</evidence>
<evidence type="ECO:0000256" key="10">
    <source>
        <dbReference type="ARBA" id="ARBA00029514"/>
    </source>
</evidence>
<evidence type="ECO:0000256" key="11">
    <source>
        <dbReference type="ARBA" id="ARBA00030894"/>
    </source>
</evidence>
<dbReference type="PIRSF" id="PIRSF000857">
    <property type="entry name" value="PAPS_reductase"/>
    <property type="match status" value="1"/>
</dbReference>
<evidence type="ECO:0000256" key="1">
    <source>
        <dbReference type="ARBA" id="ARBA00009732"/>
    </source>
</evidence>
<dbReference type="SUPFAM" id="SSF52402">
    <property type="entry name" value="Adenine nucleotide alpha hydrolases-like"/>
    <property type="match status" value="1"/>
</dbReference>
<keyword evidence="3 14" id="KW-0479">Metal-binding</keyword>
<dbReference type="HOGENOM" id="CLU_044089_1_0_9"/>
<comment type="similarity">
    <text evidence="1 14">Belongs to the PAPS reductase family. CysH subfamily.</text>
</comment>
<evidence type="ECO:0000256" key="12">
    <source>
        <dbReference type="ARBA" id="ARBA00032041"/>
    </source>
</evidence>
<keyword evidence="4 14" id="KW-0560">Oxidoreductase</keyword>
<name>G8LXY5_ACECE</name>
<dbReference type="KEGG" id="ccl:Clocl_3419"/>
<dbReference type="Gene3D" id="3.40.50.620">
    <property type="entry name" value="HUPs"/>
    <property type="match status" value="1"/>
</dbReference>
<dbReference type="InterPro" id="IPR002500">
    <property type="entry name" value="PAPS_reduct_dom"/>
</dbReference>
<dbReference type="InterPro" id="IPR004511">
    <property type="entry name" value="PAPS/APS_Rdtase"/>
</dbReference>
<protein>
    <recommendedName>
        <fullName evidence="10 14">Adenosine 5'-phosphosulfate reductase</fullName>
        <shortName evidence="14">APS reductase</shortName>
        <ecNumber evidence="9 14">1.8.4.10</ecNumber>
    </recommendedName>
    <alternativeName>
        <fullName evidence="12 14">5'-adenylylsulfate reductase</fullName>
    </alternativeName>
    <alternativeName>
        <fullName evidence="11 14">Thioredoxin-dependent 5'-adenylylsulfate reductase</fullName>
    </alternativeName>
</protein>
<dbReference type="CDD" id="cd23945">
    <property type="entry name" value="PAPS_reductase"/>
    <property type="match status" value="1"/>
</dbReference>
<feature type="binding site" evidence="14">
    <location>
        <position position="202"/>
    </location>
    <ligand>
        <name>[4Fe-4S] cluster</name>
        <dbReference type="ChEBI" id="CHEBI:49883"/>
    </ligand>
</feature>
<comment type="catalytic activity">
    <reaction evidence="13 14">
        <text>[thioredoxin]-disulfide + sulfite + AMP + 2 H(+) = adenosine 5'-phosphosulfate + [thioredoxin]-dithiol</text>
        <dbReference type="Rhea" id="RHEA:21976"/>
        <dbReference type="Rhea" id="RHEA-COMP:10698"/>
        <dbReference type="Rhea" id="RHEA-COMP:10700"/>
        <dbReference type="ChEBI" id="CHEBI:15378"/>
        <dbReference type="ChEBI" id="CHEBI:17359"/>
        <dbReference type="ChEBI" id="CHEBI:29950"/>
        <dbReference type="ChEBI" id="CHEBI:50058"/>
        <dbReference type="ChEBI" id="CHEBI:58243"/>
        <dbReference type="ChEBI" id="CHEBI:456215"/>
        <dbReference type="EC" id="1.8.4.10"/>
    </reaction>
</comment>
<dbReference type="PANTHER" id="PTHR46482">
    <property type="entry name" value="5'-ADENYLYLSULFATE REDUCTASE 3, CHLOROPLASTIC"/>
    <property type="match status" value="1"/>
</dbReference>
<keyword evidence="17" id="KW-1185">Reference proteome</keyword>
<dbReference type="GO" id="GO:0019344">
    <property type="term" value="P:cysteine biosynthetic process"/>
    <property type="evidence" value="ECO:0007669"/>
    <property type="project" value="InterPro"/>
</dbReference>
<feature type="binding site" evidence="14">
    <location>
        <position position="119"/>
    </location>
    <ligand>
        <name>[4Fe-4S] cluster</name>
        <dbReference type="ChEBI" id="CHEBI:49883"/>
    </ligand>
</feature>
<evidence type="ECO:0000256" key="2">
    <source>
        <dbReference type="ARBA" id="ARBA00022490"/>
    </source>
</evidence>
<feature type="active site" description="Nucleophile; cysteine thiosulfonate intermediate" evidence="14">
    <location>
        <position position="230"/>
    </location>
</feature>
<organism evidence="16 17">
    <name type="scientific">Acetivibrio clariflavus (strain DSM 19732 / NBRC 101661 / EBR45)</name>
    <name type="common">Clostridium clariflavum</name>
    <dbReference type="NCBI Taxonomy" id="720554"/>
    <lineage>
        <taxon>Bacteria</taxon>
        <taxon>Bacillati</taxon>
        <taxon>Bacillota</taxon>
        <taxon>Clostridia</taxon>
        <taxon>Eubacteriales</taxon>
        <taxon>Oscillospiraceae</taxon>
        <taxon>Acetivibrio</taxon>
    </lineage>
</organism>
<evidence type="ECO:0000256" key="6">
    <source>
        <dbReference type="ARBA" id="ARBA00023014"/>
    </source>
</evidence>
<keyword evidence="2 14" id="KW-0963">Cytoplasm</keyword>
<dbReference type="GO" id="GO:0070814">
    <property type="term" value="P:hydrogen sulfide biosynthetic process"/>
    <property type="evidence" value="ECO:0007669"/>
    <property type="project" value="UniProtKB-UniRule"/>
</dbReference>
<gene>
    <name evidence="14" type="primary">cysH</name>
    <name evidence="16" type="ordered locus">Clocl_3419</name>
</gene>
<feature type="domain" description="Phosphoadenosine phosphosulphate reductase" evidence="15">
    <location>
        <begin position="35"/>
        <end position="208"/>
    </location>
</feature>
<dbReference type="NCBIfam" id="TIGR00434">
    <property type="entry name" value="cysH"/>
    <property type="match status" value="1"/>
</dbReference>
<dbReference type="HAMAP" id="MF_00063">
    <property type="entry name" value="CysH"/>
    <property type="match status" value="1"/>
</dbReference>
<keyword evidence="6 14" id="KW-0411">Iron-sulfur</keyword>
<dbReference type="InterPro" id="IPR014729">
    <property type="entry name" value="Rossmann-like_a/b/a_fold"/>
</dbReference>
<sequence length="241" mass="28488">MIKQEIEKLNKEFLDKSPKEIICYVLDRFGTSRTILASSLSIEDQVLTEIFAKNSANPRIFFIDTGRHFQNTYDLMEETSSRYGFKYEVYAPSNEQLERIVSQYGPNMFYESVELRKKCCEVRKVEPLKRVLATADVWVCGLRREQSVTRSNIELFEWDHAHDMLKINPLAYWTEEQVWEYIRSKNIPYNSLYNKDFRSIGCQPCTRAVRKGEDIRSGRWWWEDPDKKECGLHVSNVVKEG</sequence>
<evidence type="ECO:0000256" key="9">
    <source>
        <dbReference type="ARBA" id="ARBA00024386"/>
    </source>
</evidence>
<dbReference type="STRING" id="720554.Clocl_3419"/>
<feature type="binding site" evidence="14">
    <location>
        <position position="120"/>
    </location>
    <ligand>
        <name>[4Fe-4S] cluster</name>
        <dbReference type="ChEBI" id="CHEBI:49883"/>
    </ligand>
</feature>
<proteinExistence type="inferred from homology"/>
<evidence type="ECO:0000313" key="16">
    <source>
        <dbReference type="EMBL" id="AEV69917.1"/>
    </source>
</evidence>
<evidence type="ECO:0000256" key="13">
    <source>
        <dbReference type="ARBA" id="ARBA00048441"/>
    </source>
</evidence>
<dbReference type="EC" id="1.8.4.10" evidence="9 14"/>
<dbReference type="NCBIfam" id="NF002537">
    <property type="entry name" value="PRK02090.1"/>
    <property type="match status" value="1"/>
</dbReference>
<accession>G8LXY5</accession>
<reference evidence="16 17" key="2">
    <citation type="journal article" date="2012" name="Stand. Genomic Sci.">
        <title>Complete Genome Sequence of Clostridium clariflavum DSM 19732.</title>
        <authorList>
            <person name="Izquierdo J.A."/>
            <person name="Goodwin L."/>
            <person name="Davenport K.W."/>
            <person name="Teshima H."/>
            <person name="Bruce D."/>
            <person name="Detter C."/>
            <person name="Tapia R."/>
            <person name="Han S."/>
            <person name="Land M."/>
            <person name="Hauser L."/>
            <person name="Jeffries C.D."/>
            <person name="Han J."/>
            <person name="Pitluck S."/>
            <person name="Nolan M."/>
            <person name="Chen A."/>
            <person name="Huntemann M."/>
            <person name="Mavromatis K."/>
            <person name="Mikhailova N."/>
            <person name="Liolios K."/>
            <person name="Woyke T."/>
            <person name="Lynd L.R."/>
        </authorList>
    </citation>
    <scope>NUCLEOTIDE SEQUENCE [LARGE SCALE GENOMIC DNA]</scope>
    <source>
        <strain evidence="17">DSM 19732 / NBRC 101661 / EBR45</strain>
    </source>
</reference>
<evidence type="ECO:0000256" key="4">
    <source>
        <dbReference type="ARBA" id="ARBA00023002"/>
    </source>
</evidence>
<dbReference type="NCBIfam" id="TIGR02055">
    <property type="entry name" value="APS_reductase"/>
    <property type="match status" value="1"/>
</dbReference>
<dbReference type="GO" id="GO:0019379">
    <property type="term" value="P:sulfate assimilation, phosphoadenylyl sulfate reduction by phosphoadenylyl-sulfate reductase (thioredoxin)"/>
    <property type="evidence" value="ECO:0007669"/>
    <property type="project" value="UniProtKB-UniRule"/>
</dbReference>
<comment type="function">
    <text evidence="7 14">Catalyzes the formation of sulfite from adenosine 5'-phosphosulfate (APS) using thioredoxin as an electron donor.</text>
</comment>
<comment type="pathway">
    <text evidence="8 14">Sulfur metabolism; hydrogen sulfide biosynthesis; sulfite from sulfate.</text>
</comment>
<dbReference type="OrthoDB" id="9774475at2"/>